<proteinExistence type="predicted"/>
<sequence length="178" mass="19998">MAWPNLYARGPEQIERAEKDNYTHIISNVDLHDQNMMFGSLNADGSPEHRLTPILKMIDVGECQRQRTRGESQWLTKTAALLDGIADQISDLVTAGLRTSARDVPLDAELSNLAMMSSWDQADLRVVAADVIAAVSTRTQAWYRERYPGYNVDLESDASIRDLVKAIFFDADRISTRL</sequence>
<name>A0ABR1X611_9PEZI</name>
<gene>
    <name evidence="1" type="ORF">PG994_000381</name>
</gene>
<reference evidence="1 2" key="1">
    <citation type="submission" date="2023-01" db="EMBL/GenBank/DDBJ databases">
        <title>Analysis of 21 Apiospora genomes using comparative genomics revels a genus with tremendous synthesis potential of carbohydrate active enzymes and secondary metabolites.</title>
        <authorList>
            <person name="Sorensen T."/>
        </authorList>
    </citation>
    <scope>NUCLEOTIDE SEQUENCE [LARGE SCALE GENOMIC DNA]</scope>
    <source>
        <strain evidence="1 2">CBS 135458</strain>
    </source>
</reference>
<dbReference type="RefSeq" id="XP_066722422.1">
    <property type="nucleotide sequence ID" value="XM_066851790.1"/>
</dbReference>
<dbReference type="GeneID" id="92084853"/>
<evidence type="ECO:0000313" key="1">
    <source>
        <dbReference type="EMBL" id="KAK8090876.1"/>
    </source>
</evidence>
<comment type="caution">
    <text evidence="1">The sequence shown here is derived from an EMBL/GenBank/DDBJ whole genome shotgun (WGS) entry which is preliminary data.</text>
</comment>
<organism evidence="1 2">
    <name type="scientific">Apiospora phragmitis</name>
    <dbReference type="NCBI Taxonomy" id="2905665"/>
    <lineage>
        <taxon>Eukaryota</taxon>
        <taxon>Fungi</taxon>
        <taxon>Dikarya</taxon>
        <taxon>Ascomycota</taxon>
        <taxon>Pezizomycotina</taxon>
        <taxon>Sordariomycetes</taxon>
        <taxon>Xylariomycetidae</taxon>
        <taxon>Amphisphaeriales</taxon>
        <taxon>Apiosporaceae</taxon>
        <taxon>Apiospora</taxon>
    </lineage>
</organism>
<protein>
    <submittedName>
        <fullName evidence="1">Uncharacterized protein</fullName>
    </submittedName>
</protein>
<evidence type="ECO:0000313" key="2">
    <source>
        <dbReference type="Proteomes" id="UP001480595"/>
    </source>
</evidence>
<accession>A0ABR1X611</accession>
<dbReference type="Proteomes" id="UP001480595">
    <property type="component" value="Unassembled WGS sequence"/>
</dbReference>
<dbReference type="EMBL" id="JAQQWL010000001">
    <property type="protein sequence ID" value="KAK8090876.1"/>
    <property type="molecule type" value="Genomic_DNA"/>
</dbReference>
<keyword evidence="2" id="KW-1185">Reference proteome</keyword>